<comment type="caution">
    <text evidence="5">The sequence shown here is derived from an EMBL/GenBank/DDBJ whole genome shotgun (WGS) entry which is preliminary data.</text>
</comment>
<evidence type="ECO:0000256" key="3">
    <source>
        <dbReference type="SAM" id="SignalP"/>
    </source>
</evidence>
<keyword evidence="2" id="KW-0479">Metal-binding</keyword>
<gene>
    <name evidence="5" type="ORF">EAH89_23015</name>
</gene>
<dbReference type="GO" id="GO:0046872">
    <property type="term" value="F:metal ion binding"/>
    <property type="evidence" value="ECO:0007669"/>
    <property type="project" value="UniProtKB-KW"/>
</dbReference>
<dbReference type="InterPro" id="IPR017439">
    <property type="entry name" value="Amidohydrolase"/>
</dbReference>
<dbReference type="InterPro" id="IPR036264">
    <property type="entry name" value="Bact_exopeptidase_dim_dom"/>
</dbReference>
<dbReference type="SUPFAM" id="SSF53187">
    <property type="entry name" value="Zn-dependent exopeptidases"/>
    <property type="match status" value="1"/>
</dbReference>
<dbReference type="Proteomes" id="UP000317078">
    <property type="component" value="Unassembled WGS sequence"/>
</dbReference>
<dbReference type="SUPFAM" id="SSF55031">
    <property type="entry name" value="Bacterial exopeptidase dimerisation domain"/>
    <property type="match status" value="1"/>
</dbReference>
<dbReference type="Pfam" id="PF01546">
    <property type="entry name" value="Peptidase_M20"/>
    <property type="match status" value="1"/>
</dbReference>
<evidence type="ECO:0000256" key="2">
    <source>
        <dbReference type="PIRSR" id="PIRSR005962-1"/>
    </source>
</evidence>
<accession>A0A502FFF7</accession>
<protein>
    <submittedName>
        <fullName evidence="5">Amidohydrolase</fullName>
    </submittedName>
</protein>
<dbReference type="AlphaFoldDB" id="A0A502FFF7"/>
<proteinExistence type="predicted"/>
<dbReference type="NCBIfam" id="TIGR01891">
    <property type="entry name" value="amidohydrolases"/>
    <property type="match status" value="1"/>
</dbReference>
<dbReference type="InterPro" id="IPR019546">
    <property type="entry name" value="TAT_signal_bac_arc"/>
</dbReference>
<evidence type="ECO:0000256" key="1">
    <source>
        <dbReference type="ARBA" id="ARBA00022801"/>
    </source>
</evidence>
<dbReference type="RefSeq" id="WP_140886081.1">
    <property type="nucleotide sequence ID" value="NZ_RCZP01000033.1"/>
</dbReference>
<keyword evidence="1 5" id="KW-0378">Hydrolase</keyword>
<feature type="signal peptide" evidence="3">
    <location>
        <begin position="1"/>
        <end position="43"/>
    </location>
</feature>
<evidence type="ECO:0000313" key="5">
    <source>
        <dbReference type="EMBL" id="TPG48170.1"/>
    </source>
</evidence>
<keyword evidence="3" id="KW-0732">Signal</keyword>
<evidence type="ECO:0000259" key="4">
    <source>
        <dbReference type="Pfam" id="PF07687"/>
    </source>
</evidence>
<feature type="binding site" evidence="2">
    <location>
        <position position="440"/>
    </location>
    <ligand>
        <name>Mn(2+)</name>
        <dbReference type="ChEBI" id="CHEBI:29035"/>
        <label>2</label>
    </ligand>
</feature>
<feature type="binding site" evidence="2">
    <location>
        <position position="172"/>
    </location>
    <ligand>
        <name>Mn(2+)</name>
        <dbReference type="ChEBI" id="CHEBI:29035"/>
        <label>2</label>
    </ligand>
</feature>
<dbReference type="FunFam" id="3.30.70.360:FF:000001">
    <property type="entry name" value="N-acetyldiaminopimelate deacetylase"/>
    <property type="match status" value="1"/>
</dbReference>
<feature type="domain" description="Peptidase M20 dimerisation" evidence="4">
    <location>
        <begin position="260"/>
        <end position="356"/>
    </location>
</feature>
<dbReference type="PANTHER" id="PTHR11014">
    <property type="entry name" value="PEPTIDASE M20 FAMILY MEMBER"/>
    <property type="match status" value="1"/>
</dbReference>
<dbReference type="GO" id="GO:0050118">
    <property type="term" value="F:N-acetyldiaminopimelate deacetylase activity"/>
    <property type="evidence" value="ECO:0007669"/>
    <property type="project" value="UniProtKB-ARBA"/>
</dbReference>
<feature type="binding site" evidence="2">
    <location>
        <position position="170"/>
    </location>
    <ligand>
        <name>Mn(2+)</name>
        <dbReference type="ChEBI" id="CHEBI:29035"/>
        <label>2</label>
    </ligand>
</feature>
<dbReference type="InterPro" id="IPR006311">
    <property type="entry name" value="TAT_signal"/>
</dbReference>
<dbReference type="PIRSF" id="PIRSF005962">
    <property type="entry name" value="Pept_M20D_amidohydro"/>
    <property type="match status" value="1"/>
</dbReference>
<dbReference type="InterPro" id="IPR002933">
    <property type="entry name" value="Peptidase_M20"/>
</dbReference>
<dbReference type="PROSITE" id="PS51318">
    <property type="entry name" value="TAT"/>
    <property type="match status" value="1"/>
</dbReference>
<sequence>MFLRPPRPRLVADAPGASRRGFLAACACACACALPLLPAGAQAQMPPPAAVEAGPARALHAALDASARAAEARMIAWRRDIHQNPELGNQEVRTSALVAAHLRGLGYGVRDKVAVTGLVAMLKGEGGPGPVLALRADMDALPVPEEVDLPFASRAKTMWGGQEVGVMHACGHDCHTAILMAAAEVLAKHRADLRGTVVLLFQPAEENLPDGEIGGARRMLAEGAFDDPKPDAVFGLHVVSGLTAGTLGYRPGPAAASADEFTITVHGRQTHGARPWAGVDPIVIGAGIISALQTIQSRQVDSGASPSVLTVGQFHGGNRSNIIPDRATMNGTLRTYDEERRQFIMRRVKEVSESIAQGMDGRAEVSWMPNGYPSMANDPRLTARMAPSLARVAGPGALRSMPPGLAAEDFAYFSSAVPGVFFNVGVTAPGTNPREAPSNHSPRFRVDESGLLPGLRAMLHMVADYTGSGVA</sequence>
<reference evidence="5 6" key="1">
    <citation type="journal article" date="2019" name="Environ. Microbiol.">
        <title>Species interactions and distinct microbial communities in high Arctic permafrost affected cryosols are associated with the CH4 and CO2 gas fluxes.</title>
        <authorList>
            <person name="Altshuler I."/>
            <person name="Hamel J."/>
            <person name="Turney S."/>
            <person name="Magnuson E."/>
            <person name="Levesque R."/>
            <person name="Greer C."/>
            <person name="Whyte L.G."/>
        </authorList>
    </citation>
    <scope>NUCLEOTIDE SEQUENCE [LARGE SCALE GENOMIC DNA]</scope>
    <source>
        <strain evidence="5 6">S9.3B</strain>
    </source>
</reference>
<dbReference type="PANTHER" id="PTHR11014:SF63">
    <property type="entry name" value="METALLOPEPTIDASE, PUTATIVE (AFU_ORTHOLOGUE AFUA_6G09600)-RELATED"/>
    <property type="match status" value="1"/>
</dbReference>
<dbReference type="NCBIfam" id="TIGR01409">
    <property type="entry name" value="TAT_signal_seq"/>
    <property type="match status" value="1"/>
</dbReference>
<dbReference type="EMBL" id="RCZP01000033">
    <property type="protein sequence ID" value="TPG48170.1"/>
    <property type="molecule type" value="Genomic_DNA"/>
</dbReference>
<feature type="binding site" evidence="2">
    <location>
        <position position="206"/>
    </location>
    <ligand>
        <name>Mn(2+)</name>
        <dbReference type="ChEBI" id="CHEBI:29035"/>
        <label>2</label>
    </ligand>
</feature>
<name>A0A502FFF7_9PROT</name>
<dbReference type="OrthoDB" id="9777385at2"/>
<feature type="binding site" evidence="2">
    <location>
        <position position="237"/>
    </location>
    <ligand>
        <name>Mn(2+)</name>
        <dbReference type="ChEBI" id="CHEBI:29035"/>
        <label>2</label>
    </ligand>
</feature>
<keyword evidence="2" id="KW-0464">Manganese</keyword>
<dbReference type="GO" id="GO:0019877">
    <property type="term" value="P:diaminopimelate biosynthetic process"/>
    <property type="evidence" value="ECO:0007669"/>
    <property type="project" value="UniProtKB-ARBA"/>
</dbReference>
<dbReference type="Gene3D" id="3.40.630.10">
    <property type="entry name" value="Zn peptidases"/>
    <property type="match status" value="1"/>
</dbReference>
<keyword evidence="6" id="KW-1185">Reference proteome</keyword>
<dbReference type="Pfam" id="PF07687">
    <property type="entry name" value="M20_dimer"/>
    <property type="match status" value="1"/>
</dbReference>
<comment type="cofactor">
    <cofactor evidence="2">
        <name>Mn(2+)</name>
        <dbReference type="ChEBI" id="CHEBI:29035"/>
    </cofactor>
    <text evidence="2">The Mn(2+) ion enhances activity.</text>
</comment>
<dbReference type="InterPro" id="IPR011650">
    <property type="entry name" value="Peptidase_M20_dimer"/>
</dbReference>
<dbReference type="Gene3D" id="3.30.70.360">
    <property type="match status" value="1"/>
</dbReference>
<organism evidence="5 6">
    <name type="scientific">Muricoccus nepalensis</name>
    <dbReference type="NCBI Taxonomy" id="1854500"/>
    <lineage>
        <taxon>Bacteria</taxon>
        <taxon>Pseudomonadati</taxon>
        <taxon>Pseudomonadota</taxon>
        <taxon>Alphaproteobacteria</taxon>
        <taxon>Acetobacterales</taxon>
        <taxon>Roseomonadaceae</taxon>
        <taxon>Muricoccus</taxon>
    </lineage>
</organism>
<evidence type="ECO:0000313" key="6">
    <source>
        <dbReference type="Proteomes" id="UP000317078"/>
    </source>
</evidence>
<feature type="chain" id="PRO_5021402271" evidence="3">
    <location>
        <begin position="44"/>
        <end position="471"/>
    </location>
</feature>